<reference evidence="2 3" key="1">
    <citation type="submission" date="2012-02" db="EMBL/GenBank/DDBJ databases">
        <title>Whole genome shotgun sequence of Escherichia hermannii NBRC 105704.</title>
        <authorList>
            <person name="Yoshida I."/>
            <person name="Hosoyama A."/>
            <person name="Tsuchikane K."/>
            <person name="Katsumata H."/>
            <person name="Yamazaki S."/>
            <person name="Fujita N."/>
        </authorList>
    </citation>
    <scope>NUCLEOTIDE SEQUENCE [LARGE SCALE GENOMIC DNA]</scope>
    <source>
        <strain evidence="2 3">NBRC 105704</strain>
    </source>
</reference>
<proteinExistence type="predicted"/>
<sequence length="78" mass="8353">MDEKSASERNPSTLHKAPLPERTEPFHRPKGPASRLANRTLPPTNKAPLPKRPHEKGPHSGAPSNAGNAKNPTPVGPK</sequence>
<comment type="caution">
    <text evidence="2">The sequence shown here is derived from an EMBL/GenBank/DDBJ whole genome shotgun (WGS) entry which is preliminary data.</text>
</comment>
<dbReference type="AlphaFoldDB" id="H5V7V5"/>
<organism evidence="2 3">
    <name type="scientific">Atlantibacter hermannii NBRC 105704</name>
    <dbReference type="NCBI Taxonomy" id="1115512"/>
    <lineage>
        <taxon>Bacteria</taxon>
        <taxon>Pseudomonadati</taxon>
        <taxon>Pseudomonadota</taxon>
        <taxon>Gammaproteobacteria</taxon>
        <taxon>Enterobacterales</taxon>
        <taxon>Enterobacteriaceae</taxon>
        <taxon>Atlantibacter</taxon>
    </lineage>
</organism>
<protein>
    <submittedName>
        <fullName evidence="2">Uncharacterized protein</fullName>
    </submittedName>
</protein>
<feature type="compositionally biased region" description="Polar residues" evidence="1">
    <location>
        <begin position="62"/>
        <end position="71"/>
    </location>
</feature>
<feature type="compositionally biased region" description="Basic and acidic residues" evidence="1">
    <location>
        <begin position="18"/>
        <end position="27"/>
    </location>
</feature>
<feature type="region of interest" description="Disordered" evidence="1">
    <location>
        <begin position="1"/>
        <end position="78"/>
    </location>
</feature>
<name>H5V7V5_ATLHE</name>
<gene>
    <name evidence="2" type="ORF">EH105704_28_00010</name>
</gene>
<dbReference type="Proteomes" id="UP000010297">
    <property type="component" value="Unassembled WGS sequence"/>
</dbReference>
<evidence type="ECO:0000313" key="2">
    <source>
        <dbReference type="EMBL" id="GAB54063.1"/>
    </source>
</evidence>
<evidence type="ECO:0000313" key="3">
    <source>
        <dbReference type="Proteomes" id="UP000010297"/>
    </source>
</evidence>
<accession>H5V7V5</accession>
<dbReference type="EMBL" id="BAFF01000028">
    <property type="protein sequence ID" value="GAB54063.1"/>
    <property type="molecule type" value="Genomic_DNA"/>
</dbReference>
<evidence type="ECO:0000256" key="1">
    <source>
        <dbReference type="SAM" id="MobiDB-lite"/>
    </source>
</evidence>
<keyword evidence="3" id="KW-1185">Reference proteome</keyword>